<name>W4FSS0_APHAT</name>
<dbReference type="EMBL" id="KI913165">
    <property type="protein sequence ID" value="ETV70517.1"/>
    <property type="molecule type" value="Genomic_DNA"/>
</dbReference>
<accession>W4FSS0</accession>
<evidence type="ECO:0000256" key="4">
    <source>
        <dbReference type="ARBA" id="ARBA00022574"/>
    </source>
</evidence>
<dbReference type="InterPro" id="IPR019775">
    <property type="entry name" value="WD40_repeat_CS"/>
</dbReference>
<dbReference type="SMART" id="SM01167">
    <property type="entry name" value="DUF1900"/>
    <property type="match status" value="2"/>
</dbReference>
<feature type="region of interest" description="Disordered" evidence="9">
    <location>
        <begin position="897"/>
        <end position="945"/>
    </location>
</feature>
<dbReference type="PRINTS" id="PR00320">
    <property type="entry name" value="GPROTEINBRPT"/>
</dbReference>
<dbReference type="InterPro" id="IPR001680">
    <property type="entry name" value="WD40_rpt"/>
</dbReference>
<dbReference type="InterPro" id="IPR015505">
    <property type="entry name" value="Coronin"/>
</dbReference>
<keyword evidence="4 7" id="KW-0853">WD repeat</keyword>
<evidence type="ECO:0000256" key="5">
    <source>
        <dbReference type="ARBA" id="ARBA00022737"/>
    </source>
</evidence>
<dbReference type="InterPro" id="IPR036322">
    <property type="entry name" value="WD40_repeat_dom_sf"/>
</dbReference>
<dbReference type="Pfam" id="PF16300">
    <property type="entry name" value="WD40_4"/>
    <property type="match status" value="2"/>
</dbReference>
<evidence type="ECO:0000256" key="2">
    <source>
        <dbReference type="ARBA" id="ARBA00009482"/>
    </source>
</evidence>
<dbReference type="GO" id="GO:0005737">
    <property type="term" value="C:cytoplasm"/>
    <property type="evidence" value="ECO:0007669"/>
    <property type="project" value="UniProtKB-SubCell"/>
</dbReference>
<dbReference type="InterPro" id="IPR015943">
    <property type="entry name" value="WD40/YVTN_repeat-like_dom_sf"/>
</dbReference>
<dbReference type="GeneID" id="20815905"/>
<dbReference type="Pfam" id="PF08953">
    <property type="entry name" value="DUF1899"/>
    <property type="match status" value="1"/>
</dbReference>
<feature type="repeat" description="WD" evidence="7">
    <location>
        <begin position="597"/>
        <end position="639"/>
    </location>
</feature>
<evidence type="ECO:0000256" key="6">
    <source>
        <dbReference type="ARBA" id="ARBA00023203"/>
    </source>
</evidence>
<evidence type="ECO:0000256" key="7">
    <source>
        <dbReference type="PROSITE-ProRule" id="PRU00221"/>
    </source>
</evidence>
<dbReference type="OrthoDB" id="1850764at2759"/>
<evidence type="ECO:0000313" key="11">
    <source>
        <dbReference type="EMBL" id="ETV70517.1"/>
    </source>
</evidence>
<feature type="compositionally biased region" description="Basic and acidic residues" evidence="9">
    <location>
        <begin position="899"/>
        <end position="913"/>
    </location>
</feature>
<dbReference type="InterPro" id="IPR020472">
    <property type="entry name" value="WD40_PAC1"/>
</dbReference>
<dbReference type="PROSITE" id="PS50294">
    <property type="entry name" value="WD_REPEATS_REGION"/>
    <property type="match status" value="3"/>
</dbReference>
<feature type="domain" description="DUF1899" evidence="10">
    <location>
        <begin position="484"/>
        <end position="543"/>
    </location>
</feature>
<dbReference type="SMART" id="SM01166">
    <property type="entry name" value="DUF1899"/>
    <property type="match status" value="2"/>
</dbReference>
<dbReference type="PANTHER" id="PTHR10856:SF20">
    <property type="entry name" value="CORONIN-7"/>
    <property type="match status" value="1"/>
</dbReference>
<organism evidence="11">
    <name type="scientific">Aphanomyces astaci</name>
    <name type="common">Crayfish plague agent</name>
    <dbReference type="NCBI Taxonomy" id="112090"/>
    <lineage>
        <taxon>Eukaryota</taxon>
        <taxon>Sar</taxon>
        <taxon>Stramenopiles</taxon>
        <taxon>Oomycota</taxon>
        <taxon>Saprolegniomycetes</taxon>
        <taxon>Saprolegniales</taxon>
        <taxon>Verrucalvaceae</taxon>
        <taxon>Aphanomyces</taxon>
    </lineage>
</organism>
<dbReference type="SUPFAM" id="SSF50978">
    <property type="entry name" value="WD40 repeat-like"/>
    <property type="match status" value="2"/>
</dbReference>
<evidence type="ECO:0000256" key="1">
    <source>
        <dbReference type="ARBA" id="ARBA00004496"/>
    </source>
</evidence>
<dbReference type="GO" id="GO:0003779">
    <property type="term" value="F:actin binding"/>
    <property type="evidence" value="ECO:0007669"/>
    <property type="project" value="UniProtKB-KW"/>
</dbReference>
<evidence type="ECO:0000256" key="9">
    <source>
        <dbReference type="SAM" id="MobiDB-lite"/>
    </source>
</evidence>
<sequence>MFRASKYRNVLGANVPREEWYEELQLDADRLDLYPIDATATQLAFPSQLNAGASIEVKAASDTGKSNAIQKPTSLLRGHTQRVNALAYATLVVDPSSSLLLASGGDDTTVKLWDTSPSALENRSCCVWSYEDAAASTRVVGLAFHPSASGVLAVAMSKHVEVLDVQHQQKCVSTSSFVHPDVITGFTWNDDGSAVATVCQDNVIRLWDPRRSVSAGFDVASTKGHQGRKAAAITWVRPSFFLTAGFNTLQERELMLWDVRKLDKAMARERVDTGTGLLMPIFDQDTNLLFVGGRGDKTIRTYELNVEKARAFTALQPATVGPPTWGMATLPKRACALGKCEVARVLVLEQGGTIEPISYTVPRRDAATQFQADLYPDSRTSTAALTAAEWTAGQNAAPVLGKVTPLPTTNVSATSLGTATSSPSQQNQVENLSNWNAGGGGWASVAPPPTVLLTPDTATTTTTTLTTHLPVSTELSEKAIKLGSIQGHKFKYITGTTALARSDSYLNVPSSDASLLVANATHWATPVVGTGGPVLVYPLTSPGKVDQGGGVVVNGHKMPVTDLEFHPFHSALLATASDDGTIRVSDHTKPDPFVTSLDGHTKGVRCVAFHPTADTVLASGSQDNCVKLWDVETGAARQTIDKFEDAPLNLSFNFDGSLVATISRDKVLRVLDPRANKTVAMACAHEGAKAQKVLWCSQNNASTLVTVGFSARSERQVFLWDARNLLDPLSKTTLDTSGSALLPYYDESSNLIYLVSRGDRTIWTYELDAASSTPTLYPCSPYSFPGLPIAGAALLPKHLCNVRDVEVARFLVLTKSTIDPVTLTLPRADKLKQYFQDDVYGVVRSCAIGGSLSATAWFDGLSQPPPTESLCPAGMSWVSTRPPDIPVVPKVLDFQATKQRQDDERTQRDENFNRLHALAAQPTLHAQGPKQEENEEDDDDDGWDD</sequence>
<comment type="subcellular location">
    <subcellularLocation>
        <location evidence="1">Cytoplasm</location>
    </subcellularLocation>
</comment>
<dbReference type="RefSeq" id="XP_009839900.1">
    <property type="nucleotide sequence ID" value="XM_009841598.1"/>
</dbReference>
<dbReference type="PANTHER" id="PTHR10856">
    <property type="entry name" value="CORONIN"/>
    <property type="match status" value="1"/>
</dbReference>
<dbReference type="FunFam" id="2.130.10.10:FF:000774">
    <property type="entry name" value="Coronin"/>
    <property type="match status" value="1"/>
</dbReference>
<proteinExistence type="inferred from homology"/>
<feature type="domain" description="DUF1899" evidence="10">
    <location>
        <begin position="1"/>
        <end position="64"/>
    </location>
</feature>
<dbReference type="PROSITE" id="PS50082">
    <property type="entry name" value="WD_REPEATS_2"/>
    <property type="match status" value="4"/>
</dbReference>
<feature type="repeat" description="WD" evidence="7">
    <location>
        <begin position="76"/>
        <end position="123"/>
    </location>
</feature>
<keyword evidence="6" id="KW-0009">Actin-binding</keyword>
<evidence type="ECO:0000259" key="10">
    <source>
        <dbReference type="SMART" id="SM01166"/>
    </source>
</evidence>
<gene>
    <name evidence="11" type="ORF">H257_13909</name>
</gene>
<feature type="repeat" description="WD" evidence="7">
    <location>
        <begin position="553"/>
        <end position="584"/>
    </location>
</feature>
<reference evidence="11" key="1">
    <citation type="submission" date="2013-12" db="EMBL/GenBank/DDBJ databases">
        <title>The Genome Sequence of Aphanomyces astaci APO3.</title>
        <authorList>
            <consortium name="The Broad Institute Genomics Platform"/>
            <person name="Russ C."/>
            <person name="Tyler B."/>
            <person name="van West P."/>
            <person name="Dieguez-Uribeondo J."/>
            <person name="Young S.K."/>
            <person name="Zeng Q."/>
            <person name="Gargeya S."/>
            <person name="Fitzgerald M."/>
            <person name="Abouelleil A."/>
            <person name="Alvarado L."/>
            <person name="Chapman S.B."/>
            <person name="Gainer-Dewar J."/>
            <person name="Goldberg J."/>
            <person name="Griggs A."/>
            <person name="Gujja S."/>
            <person name="Hansen M."/>
            <person name="Howarth C."/>
            <person name="Imamovic A."/>
            <person name="Ireland A."/>
            <person name="Larimer J."/>
            <person name="McCowan C."/>
            <person name="Murphy C."/>
            <person name="Pearson M."/>
            <person name="Poon T.W."/>
            <person name="Priest M."/>
            <person name="Roberts A."/>
            <person name="Saif S."/>
            <person name="Shea T."/>
            <person name="Sykes S."/>
            <person name="Wortman J."/>
            <person name="Nusbaum C."/>
            <person name="Birren B."/>
        </authorList>
    </citation>
    <scope>NUCLEOTIDE SEQUENCE [LARGE SCALE GENOMIC DNA]</scope>
    <source>
        <strain evidence="11">APO3</strain>
    </source>
</reference>
<dbReference type="Gene3D" id="2.130.10.10">
    <property type="entry name" value="YVTN repeat-like/Quinoprotein amine dehydrogenase"/>
    <property type="match status" value="2"/>
</dbReference>
<keyword evidence="3" id="KW-0963">Cytoplasm</keyword>
<feature type="repeat" description="WD" evidence="7">
    <location>
        <begin position="176"/>
        <end position="208"/>
    </location>
</feature>
<dbReference type="SMART" id="SM00320">
    <property type="entry name" value="WD40"/>
    <property type="match status" value="6"/>
</dbReference>
<protein>
    <recommendedName>
        <fullName evidence="8">Coronin</fullName>
    </recommendedName>
</protein>
<feature type="compositionally biased region" description="Acidic residues" evidence="9">
    <location>
        <begin position="933"/>
        <end position="945"/>
    </location>
</feature>
<evidence type="ECO:0000256" key="3">
    <source>
        <dbReference type="ARBA" id="ARBA00022490"/>
    </source>
</evidence>
<comment type="similarity">
    <text evidence="2 8">Belongs to the WD repeat coronin family.</text>
</comment>
<dbReference type="Pfam" id="PF00400">
    <property type="entry name" value="WD40"/>
    <property type="match status" value="4"/>
</dbReference>
<dbReference type="PROSITE" id="PS00678">
    <property type="entry name" value="WD_REPEATS_1"/>
    <property type="match status" value="1"/>
</dbReference>
<dbReference type="VEuPathDB" id="FungiDB:H257_13909"/>
<dbReference type="AlphaFoldDB" id="W4FSS0"/>
<dbReference type="InterPro" id="IPR015048">
    <property type="entry name" value="DUF1899"/>
</dbReference>
<dbReference type="STRING" id="112090.W4FSS0"/>
<keyword evidence="5 8" id="KW-0677">Repeat</keyword>
<evidence type="ECO:0000256" key="8">
    <source>
        <dbReference type="RuleBase" id="RU280818"/>
    </source>
</evidence>